<dbReference type="InterPro" id="IPR013525">
    <property type="entry name" value="ABC2_TM"/>
</dbReference>
<gene>
    <name evidence="11" type="ORF">FOL47_006130</name>
</gene>
<dbReference type="SUPFAM" id="SSF52540">
    <property type="entry name" value="P-loop containing nucleoside triphosphate hydrolases"/>
    <property type="match status" value="1"/>
</dbReference>
<dbReference type="Pfam" id="PF00005">
    <property type="entry name" value="ABC_tran"/>
    <property type="match status" value="1"/>
</dbReference>
<dbReference type="GO" id="GO:0005524">
    <property type="term" value="F:ATP binding"/>
    <property type="evidence" value="ECO:0007669"/>
    <property type="project" value="UniProtKB-KW"/>
</dbReference>
<feature type="transmembrane region" description="Helical" evidence="9">
    <location>
        <begin position="460"/>
        <end position="482"/>
    </location>
</feature>
<dbReference type="Pfam" id="PF19055">
    <property type="entry name" value="ABC2_membrane_7"/>
    <property type="match status" value="1"/>
</dbReference>
<name>A0A7J6MXY4_PERCH</name>
<dbReference type="PROSITE" id="PS50893">
    <property type="entry name" value="ABC_TRANSPORTER_2"/>
    <property type="match status" value="1"/>
</dbReference>
<feature type="transmembrane region" description="Helical" evidence="9">
    <location>
        <begin position="424"/>
        <end position="454"/>
    </location>
</feature>
<evidence type="ECO:0000256" key="2">
    <source>
        <dbReference type="ARBA" id="ARBA00022448"/>
    </source>
</evidence>
<dbReference type="PANTHER" id="PTHR48041">
    <property type="entry name" value="ABC TRANSPORTER G FAMILY MEMBER 28"/>
    <property type="match status" value="1"/>
</dbReference>
<keyword evidence="6 9" id="KW-1133">Transmembrane helix</keyword>
<dbReference type="InterPro" id="IPR027417">
    <property type="entry name" value="P-loop_NTPase"/>
</dbReference>
<dbReference type="EMBL" id="JAAPAO010000034">
    <property type="protein sequence ID" value="KAF4676492.1"/>
    <property type="molecule type" value="Genomic_DNA"/>
</dbReference>
<feature type="compositionally biased region" description="Basic and acidic residues" evidence="8">
    <location>
        <begin position="11"/>
        <end position="25"/>
    </location>
</feature>
<evidence type="ECO:0000256" key="7">
    <source>
        <dbReference type="ARBA" id="ARBA00023136"/>
    </source>
</evidence>
<comment type="subcellular location">
    <subcellularLocation>
        <location evidence="1">Membrane</location>
        <topology evidence="1">Multi-pass membrane protein</topology>
    </subcellularLocation>
</comment>
<dbReference type="InterPro" id="IPR043926">
    <property type="entry name" value="ABCG_dom"/>
</dbReference>
<dbReference type="InterPro" id="IPR050352">
    <property type="entry name" value="ABCG_transporters"/>
</dbReference>
<protein>
    <recommendedName>
        <fullName evidence="10">ABC transporter domain-containing protein</fullName>
    </recommendedName>
</protein>
<accession>A0A7J6MXY4</accession>
<evidence type="ECO:0000256" key="8">
    <source>
        <dbReference type="SAM" id="MobiDB-lite"/>
    </source>
</evidence>
<organism evidence="11 12">
    <name type="scientific">Perkinsus chesapeaki</name>
    <name type="common">Clam parasite</name>
    <name type="synonym">Perkinsus andrewsi</name>
    <dbReference type="NCBI Taxonomy" id="330153"/>
    <lineage>
        <taxon>Eukaryota</taxon>
        <taxon>Sar</taxon>
        <taxon>Alveolata</taxon>
        <taxon>Perkinsozoa</taxon>
        <taxon>Perkinsea</taxon>
        <taxon>Perkinsida</taxon>
        <taxon>Perkinsidae</taxon>
        <taxon>Perkinsus</taxon>
    </lineage>
</organism>
<dbReference type="GO" id="GO:0016887">
    <property type="term" value="F:ATP hydrolysis activity"/>
    <property type="evidence" value="ECO:0007669"/>
    <property type="project" value="InterPro"/>
</dbReference>
<keyword evidence="5" id="KW-0067">ATP-binding</keyword>
<proteinExistence type="predicted"/>
<evidence type="ECO:0000256" key="3">
    <source>
        <dbReference type="ARBA" id="ARBA00022692"/>
    </source>
</evidence>
<evidence type="ECO:0000256" key="1">
    <source>
        <dbReference type="ARBA" id="ARBA00004141"/>
    </source>
</evidence>
<keyword evidence="3 9" id="KW-0812">Transmembrane</keyword>
<evidence type="ECO:0000256" key="9">
    <source>
        <dbReference type="SAM" id="Phobius"/>
    </source>
</evidence>
<reference evidence="11 12" key="1">
    <citation type="submission" date="2020-04" db="EMBL/GenBank/DDBJ databases">
        <title>Perkinsus chesapeaki whole genome sequence.</title>
        <authorList>
            <person name="Bogema D.R."/>
        </authorList>
    </citation>
    <scope>NUCLEOTIDE SEQUENCE [LARGE SCALE GENOMIC DNA]</scope>
    <source>
        <strain evidence="11">ATCC PRA-425</strain>
    </source>
</reference>
<feature type="transmembrane region" description="Helical" evidence="9">
    <location>
        <begin position="553"/>
        <end position="580"/>
    </location>
</feature>
<feature type="transmembrane region" description="Helical" evidence="9">
    <location>
        <begin position="341"/>
        <end position="363"/>
    </location>
</feature>
<dbReference type="Pfam" id="PF01061">
    <property type="entry name" value="ABC2_membrane"/>
    <property type="match status" value="1"/>
</dbReference>
<dbReference type="PANTHER" id="PTHR48041:SF139">
    <property type="entry name" value="PROTEIN SCARLET"/>
    <property type="match status" value="1"/>
</dbReference>
<feature type="transmembrane region" description="Helical" evidence="9">
    <location>
        <begin position="494"/>
        <end position="512"/>
    </location>
</feature>
<dbReference type="CDD" id="cd03213">
    <property type="entry name" value="ABCG_EPDR"/>
    <property type="match status" value="1"/>
</dbReference>
<feature type="domain" description="ABC transporter" evidence="10">
    <location>
        <begin position="35"/>
        <end position="262"/>
    </location>
</feature>
<evidence type="ECO:0000256" key="6">
    <source>
        <dbReference type="ARBA" id="ARBA00022989"/>
    </source>
</evidence>
<keyword evidence="12" id="KW-1185">Reference proteome</keyword>
<evidence type="ECO:0000256" key="5">
    <source>
        <dbReference type="ARBA" id="ARBA00022840"/>
    </source>
</evidence>
<dbReference type="OrthoDB" id="184675at2759"/>
<keyword evidence="2" id="KW-0813">Transport</keyword>
<keyword evidence="4" id="KW-0547">Nucleotide-binding</keyword>
<dbReference type="GO" id="GO:0016020">
    <property type="term" value="C:membrane"/>
    <property type="evidence" value="ECO:0007669"/>
    <property type="project" value="UniProtKB-SubCell"/>
</dbReference>
<comment type="caution">
    <text evidence="11">The sequence shown here is derived from an EMBL/GenBank/DDBJ whole genome shotgun (WGS) entry which is preliminary data.</text>
</comment>
<evidence type="ECO:0000259" key="10">
    <source>
        <dbReference type="PROSITE" id="PS50893"/>
    </source>
</evidence>
<dbReference type="AlphaFoldDB" id="A0A7J6MXY4"/>
<dbReference type="Gene3D" id="3.40.50.300">
    <property type="entry name" value="P-loop containing nucleotide triphosphate hydrolases"/>
    <property type="match status" value="1"/>
</dbReference>
<dbReference type="InterPro" id="IPR003439">
    <property type="entry name" value="ABC_transporter-like_ATP-bd"/>
</dbReference>
<keyword evidence="7 9" id="KW-0472">Membrane</keyword>
<dbReference type="GO" id="GO:0140359">
    <property type="term" value="F:ABC-type transporter activity"/>
    <property type="evidence" value="ECO:0007669"/>
    <property type="project" value="InterPro"/>
</dbReference>
<dbReference type="SMART" id="SM00382">
    <property type="entry name" value="AAA"/>
    <property type="match status" value="1"/>
</dbReference>
<dbReference type="Proteomes" id="UP000591131">
    <property type="component" value="Unassembled WGS sequence"/>
</dbReference>
<sequence length="588" mass="66126">MDRTNGGAPVDLEKGGLRGHSKELHFPLPKHVPSLQWRNMTFSVSKREILHDCSGVIHPGEFTAILGPSGSGKTTLMNILSSMSLDNHAQSPEEFRRRIAYVMQDDALVSTCTPREILQFSATLKLKKSKQEIDALVDDMIEYLRLGACQNTMVGSQLKRGVSGGERKRTSVGVELITQPSMIFLDEPLTGLDSYGAVQTSRILKGLAQRGVTVMMTVHQPSSEVFELFDNVLVLNEGEIAYHGPRTTLVDYFEKNAGLSCPPHHNVADFVLYALQTETSEVIHRLVAAYRKDLEDTPLSADKENDGSKLCEKTVPYRAGFYKQLLMLGKREFRSVARDPAVILIRYVIVLFTGLLLACVFRSAGGQGSEIFWLTHRQMFQPYFAAIVMMCLMQLFGPAQTSIIRYPEQRTVFLREYAANMYSVFPYVISKTIVELPLALFECFIHVIVSYWIINLQGNFIFWLLLVWLINLVSSSLAQLLGATCSTITRAMQMMPLLFVPQIVFSGLLTSLENIPVWLRWGQYLSYLKYGVNLGFFIEFGFDMPTLARVNNIYANLVGLDVGILLAMLIIFRTLAVVVLQRKARFVN</sequence>
<evidence type="ECO:0000313" key="11">
    <source>
        <dbReference type="EMBL" id="KAF4676492.1"/>
    </source>
</evidence>
<dbReference type="InterPro" id="IPR003593">
    <property type="entry name" value="AAA+_ATPase"/>
</dbReference>
<feature type="region of interest" description="Disordered" evidence="8">
    <location>
        <begin position="1"/>
        <end position="25"/>
    </location>
</feature>
<evidence type="ECO:0000256" key="4">
    <source>
        <dbReference type="ARBA" id="ARBA00022741"/>
    </source>
</evidence>
<feature type="transmembrane region" description="Helical" evidence="9">
    <location>
        <begin position="383"/>
        <end position="404"/>
    </location>
</feature>
<evidence type="ECO:0000313" key="12">
    <source>
        <dbReference type="Proteomes" id="UP000591131"/>
    </source>
</evidence>